<reference evidence="7 8" key="1">
    <citation type="submission" date="2024-03" db="EMBL/GenBank/DDBJ databases">
        <title>Mouse gut bacterial collection (mGBC) of GemPharmatech.</title>
        <authorList>
            <person name="He Y."/>
            <person name="Dong L."/>
            <person name="Wu D."/>
            <person name="Gao X."/>
            <person name="Lin Z."/>
        </authorList>
    </citation>
    <scope>NUCLEOTIDE SEQUENCE [LARGE SCALE GENOMIC DNA]</scope>
    <source>
        <strain evidence="7 8">54-13</strain>
    </source>
</reference>
<gene>
    <name evidence="7" type="ORF">AAK873_05005</name>
</gene>
<feature type="signal peptide" evidence="5">
    <location>
        <begin position="1"/>
        <end position="21"/>
    </location>
</feature>
<evidence type="ECO:0000313" key="7">
    <source>
        <dbReference type="EMBL" id="MEY8244976.1"/>
    </source>
</evidence>
<keyword evidence="8" id="KW-1185">Reference proteome</keyword>
<dbReference type="SUPFAM" id="SSF51445">
    <property type="entry name" value="(Trans)glycosidases"/>
    <property type="match status" value="1"/>
</dbReference>
<dbReference type="Gene3D" id="3.20.20.80">
    <property type="entry name" value="Glycosidases"/>
    <property type="match status" value="2"/>
</dbReference>
<sequence>MKTIKYIVPALMLGLAMTACHDDDNYGVLDGVDMINRSQSIAEGATVRPSSTVALTLSYNNLVAIADRSITVNGQAVTASVNPDNGMELVIPLALTAYTEYTVEVPEGAVCIKDNPEVFAPAKTVKFNTNVGLDRSQVAASLINPNATAEAKKLYTYLVENYGKTQLSGAMGEVAWGTRFSDFIAQQAGKYPAVVGFDYIHLANSPSDWIDYGDITPVQQVWDAGSIPAFTWHWNTPVSFGTPIDETVSTAETVMLPDWSASLQLTDETSMAVLSKVSAGSVITVTVKDVAEGAQGSFKDSGWSGLVAADGTDYDYFVINGDFSITLDAVTADKVREGGIIIGGHDYTLVSVKVYSDGAPSDELDAKGDFNAANALVAGTPENKVLDADIDKVAGYLKLLQDAGIPVIWRPFHEAAGDYTWGAWFWWGMSGVDTTKQLWDYLYDKLTNEYGINNLIWVWTVQTTDEGKLASIDKLQAAYPGNDKVDIVCADLYIDDAMTDQTDTFDLINILVDKKKVIALGEVGNMVDPVSAYNNGALWSWFMQWYEMGDNADTPQFDRWNNAEIWREMVNSPYVVSRGDFSLK</sequence>
<evidence type="ECO:0000256" key="5">
    <source>
        <dbReference type="SAM" id="SignalP"/>
    </source>
</evidence>
<evidence type="ECO:0000313" key="8">
    <source>
        <dbReference type="Proteomes" id="UP001565200"/>
    </source>
</evidence>
<dbReference type="InterPro" id="IPR000805">
    <property type="entry name" value="Glyco_hydro_26"/>
</dbReference>
<keyword evidence="5" id="KW-0732">Signal</keyword>
<dbReference type="GO" id="GO:0016787">
    <property type="term" value="F:hydrolase activity"/>
    <property type="evidence" value="ECO:0007669"/>
    <property type="project" value="UniProtKB-KW"/>
</dbReference>
<proteinExistence type="inferred from homology"/>
<evidence type="ECO:0000259" key="6">
    <source>
        <dbReference type="PROSITE" id="PS51764"/>
    </source>
</evidence>
<dbReference type="InterPro" id="IPR017853">
    <property type="entry name" value="GH"/>
</dbReference>
<dbReference type="Pfam" id="PF02156">
    <property type="entry name" value="Glyco_hydro_26"/>
    <property type="match status" value="2"/>
</dbReference>
<feature type="domain" description="GH26" evidence="6">
    <location>
        <begin position="149"/>
        <end position="579"/>
    </location>
</feature>
<feature type="chain" id="PRO_5045218023" evidence="5">
    <location>
        <begin position="22"/>
        <end position="584"/>
    </location>
</feature>
<dbReference type="PANTHER" id="PTHR40079:SF4">
    <property type="entry name" value="GH26 DOMAIN-CONTAINING PROTEIN-RELATED"/>
    <property type="match status" value="1"/>
</dbReference>
<accession>A0ABV4CUB0</accession>
<dbReference type="RefSeq" id="WP_148464065.1">
    <property type="nucleotide sequence ID" value="NZ_JBCLPP010000010.1"/>
</dbReference>
<organism evidence="7 8">
    <name type="scientific">Heminiphilus faecis</name>
    <dbReference type="NCBI Taxonomy" id="2601703"/>
    <lineage>
        <taxon>Bacteria</taxon>
        <taxon>Pseudomonadati</taxon>
        <taxon>Bacteroidota</taxon>
        <taxon>Bacteroidia</taxon>
        <taxon>Bacteroidales</taxon>
        <taxon>Muribaculaceae</taxon>
        <taxon>Heminiphilus</taxon>
    </lineage>
</organism>
<dbReference type="PROSITE" id="PS51764">
    <property type="entry name" value="GH26"/>
    <property type="match status" value="1"/>
</dbReference>
<keyword evidence="2 4" id="KW-0378">Hydrolase</keyword>
<evidence type="ECO:0000256" key="3">
    <source>
        <dbReference type="ARBA" id="ARBA00023295"/>
    </source>
</evidence>
<dbReference type="PROSITE" id="PS51257">
    <property type="entry name" value="PROKAR_LIPOPROTEIN"/>
    <property type="match status" value="1"/>
</dbReference>
<evidence type="ECO:0000256" key="4">
    <source>
        <dbReference type="PROSITE-ProRule" id="PRU01100"/>
    </source>
</evidence>
<protein>
    <submittedName>
        <fullName evidence="7">Glycosyl hydrolase</fullName>
    </submittedName>
</protein>
<dbReference type="InterPro" id="IPR022790">
    <property type="entry name" value="GH26_dom"/>
</dbReference>
<dbReference type="Proteomes" id="UP001565200">
    <property type="component" value="Unassembled WGS sequence"/>
</dbReference>
<comment type="caution">
    <text evidence="7">The sequence shown here is derived from an EMBL/GenBank/DDBJ whole genome shotgun (WGS) entry which is preliminary data.</text>
</comment>
<evidence type="ECO:0000256" key="1">
    <source>
        <dbReference type="ARBA" id="ARBA00007754"/>
    </source>
</evidence>
<comment type="similarity">
    <text evidence="1 4">Belongs to the glycosyl hydrolase 26 family.</text>
</comment>
<feature type="active site" description="Proton donor" evidence="4">
    <location>
        <position position="414"/>
    </location>
</feature>
<dbReference type="EMBL" id="JBCLPP010000010">
    <property type="protein sequence ID" value="MEY8244976.1"/>
    <property type="molecule type" value="Genomic_DNA"/>
</dbReference>
<dbReference type="PANTHER" id="PTHR40079">
    <property type="entry name" value="MANNAN ENDO-1,4-BETA-MANNOSIDASE E-RELATED"/>
    <property type="match status" value="1"/>
</dbReference>
<keyword evidence="3 4" id="KW-0326">Glycosidase</keyword>
<name>A0ABV4CUB0_9BACT</name>
<evidence type="ECO:0000256" key="2">
    <source>
        <dbReference type="ARBA" id="ARBA00022801"/>
    </source>
</evidence>
<feature type="active site" description="Nucleophile" evidence="4">
    <location>
        <position position="522"/>
    </location>
</feature>